<feature type="transmembrane region" description="Helical" evidence="16">
    <location>
        <begin position="561"/>
        <end position="583"/>
    </location>
</feature>
<feature type="transmembrane region" description="Helical" evidence="16">
    <location>
        <begin position="141"/>
        <end position="165"/>
    </location>
</feature>
<comment type="catalytic activity">
    <reaction evidence="1">
        <text>D-glucose(out) = D-glucose(in)</text>
        <dbReference type="Rhea" id="RHEA:60376"/>
        <dbReference type="ChEBI" id="CHEBI:4167"/>
    </reaction>
</comment>
<protein>
    <recommendedName>
        <fullName evidence="13">Solute carrier family 2, facilitated glucose transporter member 12</fullName>
    </recommendedName>
    <alternativeName>
        <fullName evidence="14">Glucose transporter type 12</fullName>
    </alternativeName>
</protein>
<feature type="transmembrane region" description="Helical" evidence="16">
    <location>
        <begin position="171"/>
        <end position="189"/>
    </location>
</feature>
<organism evidence="18 19">
    <name type="scientific">Huso huso</name>
    <name type="common">Beluga</name>
    <name type="synonym">Acipenser huso</name>
    <dbReference type="NCBI Taxonomy" id="61971"/>
    <lineage>
        <taxon>Eukaryota</taxon>
        <taxon>Metazoa</taxon>
        <taxon>Chordata</taxon>
        <taxon>Craniata</taxon>
        <taxon>Vertebrata</taxon>
        <taxon>Euteleostomi</taxon>
        <taxon>Actinopterygii</taxon>
        <taxon>Chondrostei</taxon>
        <taxon>Acipenseriformes</taxon>
        <taxon>Acipenseridae</taxon>
        <taxon>Huso</taxon>
    </lineage>
</organism>
<keyword evidence="19" id="KW-1185">Reference proteome</keyword>
<keyword evidence="9 16" id="KW-0812">Transmembrane</keyword>
<feature type="transmembrane region" description="Helical" evidence="16">
    <location>
        <begin position="378"/>
        <end position="397"/>
    </location>
</feature>
<feature type="transmembrane region" description="Helical" evidence="16">
    <location>
        <begin position="229"/>
        <end position="250"/>
    </location>
</feature>
<evidence type="ECO:0000256" key="10">
    <source>
        <dbReference type="ARBA" id="ARBA00022989"/>
    </source>
</evidence>
<evidence type="ECO:0000256" key="16">
    <source>
        <dbReference type="SAM" id="Phobius"/>
    </source>
</evidence>
<feature type="transmembrane region" description="Helical" evidence="16">
    <location>
        <begin position="351"/>
        <end position="371"/>
    </location>
</feature>
<accession>A0ABR0ZW39</accession>
<keyword evidence="8" id="KW-0762">Sugar transport</keyword>
<keyword evidence="10 16" id="KW-1133">Transmembrane helix</keyword>
<dbReference type="InterPro" id="IPR005828">
    <property type="entry name" value="MFS_sugar_transport-like"/>
</dbReference>
<evidence type="ECO:0000256" key="2">
    <source>
        <dbReference type="ARBA" id="ARBA00004556"/>
    </source>
</evidence>
<evidence type="ECO:0000256" key="3">
    <source>
        <dbReference type="ARBA" id="ARBA00004651"/>
    </source>
</evidence>
<evidence type="ECO:0000256" key="5">
    <source>
        <dbReference type="ARBA" id="ARBA00022448"/>
    </source>
</evidence>
<evidence type="ECO:0000256" key="11">
    <source>
        <dbReference type="ARBA" id="ARBA00023136"/>
    </source>
</evidence>
<dbReference type="InterPro" id="IPR020846">
    <property type="entry name" value="MFS_dom"/>
</dbReference>
<evidence type="ECO:0000256" key="7">
    <source>
        <dbReference type="ARBA" id="ARBA00022490"/>
    </source>
</evidence>
<feature type="transmembrane region" description="Helical" evidence="16">
    <location>
        <begin position="114"/>
        <end position="134"/>
    </location>
</feature>
<evidence type="ECO:0000259" key="17">
    <source>
        <dbReference type="PROSITE" id="PS50850"/>
    </source>
</evidence>
<evidence type="ECO:0000256" key="13">
    <source>
        <dbReference type="ARBA" id="ARBA00039241"/>
    </source>
</evidence>
<feature type="domain" description="Major facilitator superfamily (MFS) profile" evidence="17">
    <location>
        <begin position="76"/>
        <end position="587"/>
    </location>
</feature>
<dbReference type="EMBL" id="JAHFZB010000006">
    <property type="protein sequence ID" value="KAK6489030.1"/>
    <property type="molecule type" value="Genomic_DNA"/>
</dbReference>
<name>A0ABR0ZW39_HUSHU</name>
<keyword evidence="12" id="KW-0325">Glycoprotein</keyword>
<evidence type="ECO:0000313" key="19">
    <source>
        <dbReference type="Proteomes" id="UP001369086"/>
    </source>
</evidence>
<dbReference type="PROSITE" id="PS50850">
    <property type="entry name" value="MFS"/>
    <property type="match status" value="1"/>
</dbReference>
<keyword evidence="7" id="KW-0963">Cytoplasm</keyword>
<comment type="subcellular location">
    <subcellularLocation>
        <location evidence="3">Cell membrane</location>
        <topology evidence="3">Multi-pass membrane protein</topology>
    </subcellularLocation>
    <subcellularLocation>
        <location evidence="2">Cytoplasm</location>
        <location evidence="2">Perinuclear region</location>
    </subcellularLocation>
</comment>
<dbReference type="Pfam" id="PF00083">
    <property type="entry name" value="Sugar_tr"/>
    <property type="match status" value="2"/>
</dbReference>
<evidence type="ECO:0000256" key="6">
    <source>
        <dbReference type="ARBA" id="ARBA00022475"/>
    </source>
</evidence>
<evidence type="ECO:0000256" key="15">
    <source>
        <dbReference type="RuleBase" id="RU003346"/>
    </source>
</evidence>
<dbReference type="NCBIfam" id="TIGR00879">
    <property type="entry name" value="SP"/>
    <property type="match status" value="1"/>
</dbReference>
<dbReference type="InterPro" id="IPR036259">
    <property type="entry name" value="MFS_trans_sf"/>
</dbReference>
<dbReference type="PROSITE" id="PS00216">
    <property type="entry name" value="SUGAR_TRANSPORT_1"/>
    <property type="match status" value="1"/>
</dbReference>
<feature type="transmembrane region" description="Helical" evidence="16">
    <location>
        <begin position="312"/>
        <end position="331"/>
    </location>
</feature>
<dbReference type="Proteomes" id="UP001369086">
    <property type="component" value="Unassembled WGS sequence"/>
</dbReference>
<evidence type="ECO:0000256" key="12">
    <source>
        <dbReference type="ARBA" id="ARBA00023180"/>
    </source>
</evidence>
<proteinExistence type="inferred from homology"/>
<dbReference type="PANTHER" id="PTHR48023:SF2">
    <property type="entry name" value="SOLUTE CARRIER FAMILY 2, FACILITATED GLUCOSE TRANSPORTER MEMBER 12"/>
    <property type="match status" value="1"/>
</dbReference>
<comment type="similarity">
    <text evidence="4">Belongs to the major facilitator superfamily. Sugar transporter (TC 2.A.1.1) family. Glucose transporter subfamily.</text>
</comment>
<evidence type="ECO:0000256" key="9">
    <source>
        <dbReference type="ARBA" id="ARBA00022692"/>
    </source>
</evidence>
<keyword evidence="11 16" id="KW-0472">Membrane</keyword>
<evidence type="ECO:0000313" key="18">
    <source>
        <dbReference type="EMBL" id="KAK6489030.1"/>
    </source>
</evidence>
<dbReference type="SUPFAM" id="SSF103473">
    <property type="entry name" value="MFS general substrate transporter"/>
    <property type="match status" value="1"/>
</dbReference>
<feature type="transmembrane region" description="Helical" evidence="16">
    <location>
        <begin position="496"/>
        <end position="521"/>
    </location>
</feature>
<dbReference type="Gene3D" id="1.20.1250.20">
    <property type="entry name" value="MFS general substrate transporter like domains"/>
    <property type="match status" value="2"/>
</dbReference>
<reference evidence="18 19" key="1">
    <citation type="submission" date="2021-05" db="EMBL/GenBank/DDBJ databases">
        <authorList>
            <person name="Zahm M."/>
            <person name="Klopp C."/>
            <person name="Cabau C."/>
            <person name="Kuhl H."/>
            <person name="Suciu R."/>
            <person name="Ciorpac M."/>
            <person name="Holostenco D."/>
            <person name="Gessner J."/>
            <person name="Wuertz S."/>
            <person name="Hohne C."/>
            <person name="Stock M."/>
            <person name="Gislard M."/>
            <person name="Lluch J."/>
            <person name="Milhes M."/>
            <person name="Lampietro C."/>
            <person name="Lopez Roques C."/>
            <person name="Donnadieu C."/>
            <person name="Du K."/>
            <person name="Schartl M."/>
            <person name="Guiguen Y."/>
        </authorList>
    </citation>
    <scope>NUCLEOTIDE SEQUENCE [LARGE SCALE GENOMIC DNA]</scope>
    <source>
        <strain evidence="18">Hh-F2</strain>
        <tissue evidence="18">Blood</tissue>
    </source>
</reference>
<feature type="transmembrane region" description="Helical" evidence="16">
    <location>
        <begin position="201"/>
        <end position="223"/>
    </location>
</feature>
<evidence type="ECO:0000256" key="14">
    <source>
        <dbReference type="ARBA" id="ARBA00042905"/>
    </source>
</evidence>
<evidence type="ECO:0000256" key="4">
    <source>
        <dbReference type="ARBA" id="ARBA00007004"/>
    </source>
</evidence>
<dbReference type="InterPro" id="IPR003663">
    <property type="entry name" value="Sugar/inositol_transpt"/>
</dbReference>
<feature type="transmembrane region" description="Helical" evidence="16">
    <location>
        <begin position="533"/>
        <end position="555"/>
    </location>
</feature>
<dbReference type="InterPro" id="IPR050820">
    <property type="entry name" value="MFS_Sugar_Transporter"/>
</dbReference>
<keyword evidence="5 15" id="KW-0813">Transport</keyword>
<keyword evidence="6" id="KW-1003">Cell membrane</keyword>
<sequence length="620" mass="67972">MQSALWLNLQNGRRTHSQIQLFSNLKIRHTMEPDVSSVKQNYECQTVEKLQVLGQSTDQSGNINSEKECAAFILLASAVAALSGLLVGYEMAVISGALLQLQDTLAFTCQKQEMVVSSLLFGALLSSLFGGFIIDKYGRRIVIIGTSFLILIGSIVLICVMSYTVLIIGRILVGIAISLSCISTCLYLAEIAPQNRRGLLVSLNELMIVFGVLLAYAFNYVFATVSNGWKYMFGLVIPPAFLQAAAMFFLPVSPRFLIKKGENESASYVLTKLRASTDINEELNSITASLKEEQQYSFWDLFSSKDNMRTRLLIGVILVIFHQATGQPNILYYASTILKSVGFHSNNAATLASTGIGAVKVASTIPAVLFVDRLGSRTFLLIGSAVMAVSLTAMGIVSLRIPTGLTSVCVRHTDINQTHWINNATGDFPIDGTHFLEMASQALSGLKSTTNLTTPSKRKLTSGDLLNETLKDTPVKDSKALWLTKGIDRVPGTLKWLSLACLLVYIAAFSISLGPMVWLVLSEIFPLGIRGRAMSVVVAVSWVVNLLVSMTFLTVMEKIGLPYVLFIYAVMSFALLVFVFVFIPETKGQSLEQISKKLAEKKYIMNDICCKRMPETQSEE</sequence>
<evidence type="ECO:0000256" key="8">
    <source>
        <dbReference type="ARBA" id="ARBA00022597"/>
    </source>
</evidence>
<comment type="caution">
    <text evidence="18">The sequence shown here is derived from an EMBL/GenBank/DDBJ whole genome shotgun (WGS) entry which is preliminary data.</text>
</comment>
<feature type="transmembrane region" description="Helical" evidence="16">
    <location>
        <begin position="69"/>
        <end position="94"/>
    </location>
</feature>
<gene>
    <name evidence="18" type="ORF">HHUSO_G8025</name>
</gene>
<dbReference type="InterPro" id="IPR005829">
    <property type="entry name" value="Sugar_transporter_CS"/>
</dbReference>
<dbReference type="PANTHER" id="PTHR48023">
    <property type="entry name" value="D-XYLOSE-PROTON SYMPORTER-LIKE 2"/>
    <property type="match status" value="1"/>
</dbReference>
<evidence type="ECO:0000256" key="1">
    <source>
        <dbReference type="ARBA" id="ARBA00000618"/>
    </source>
</evidence>
<dbReference type="PRINTS" id="PR00171">
    <property type="entry name" value="SUGRTRNSPORT"/>
</dbReference>